<dbReference type="EMBL" id="ML995476">
    <property type="protein sequence ID" value="KAF2145985.1"/>
    <property type="molecule type" value="Genomic_DNA"/>
</dbReference>
<evidence type="ECO:0000313" key="3">
    <source>
        <dbReference type="Proteomes" id="UP000799438"/>
    </source>
</evidence>
<keyword evidence="1" id="KW-0472">Membrane</keyword>
<dbReference type="RefSeq" id="XP_033401697.1">
    <property type="nucleotide sequence ID" value="XM_033534949.1"/>
</dbReference>
<proteinExistence type="predicted"/>
<sequence length="138" mass="15849">MYYVRNYGSGDGLWSTYVPESQASRLERGRAGPGPGPVPHGCMRVWYRQAVRLYLPLRWLFFFFFLVFVFGNRQCMLAQFFCWETAGPALSAVWCLCLAGMCVCGVRGVKEKKKGREGMLCWDVYVECGMYTTHTLVR</sequence>
<feature type="transmembrane region" description="Helical" evidence="1">
    <location>
        <begin position="91"/>
        <end position="109"/>
    </location>
</feature>
<evidence type="ECO:0000256" key="1">
    <source>
        <dbReference type="SAM" id="Phobius"/>
    </source>
</evidence>
<dbReference type="GeneID" id="54292441"/>
<protein>
    <submittedName>
        <fullName evidence="2">Uncharacterized protein</fullName>
    </submittedName>
</protein>
<keyword evidence="1" id="KW-0812">Transmembrane</keyword>
<dbReference type="AlphaFoldDB" id="A0A6A6BRS3"/>
<evidence type="ECO:0000313" key="2">
    <source>
        <dbReference type="EMBL" id="KAF2145985.1"/>
    </source>
</evidence>
<name>A0A6A6BRS3_9PEZI</name>
<reference evidence="2" key="1">
    <citation type="journal article" date="2020" name="Stud. Mycol.">
        <title>101 Dothideomycetes genomes: a test case for predicting lifestyles and emergence of pathogens.</title>
        <authorList>
            <person name="Haridas S."/>
            <person name="Albert R."/>
            <person name="Binder M."/>
            <person name="Bloem J."/>
            <person name="Labutti K."/>
            <person name="Salamov A."/>
            <person name="Andreopoulos B."/>
            <person name="Baker S."/>
            <person name="Barry K."/>
            <person name="Bills G."/>
            <person name="Bluhm B."/>
            <person name="Cannon C."/>
            <person name="Castanera R."/>
            <person name="Culley D."/>
            <person name="Daum C."/>
            <person name="Ezra D."/>
            <person name="Gonzalez J."/>
            <person name="Henrissat B."/>
            <person name="Kuo A."/>
            <person name="Liang C."/>
            <person name="Lipzen A."/>
            <person name="Lutzoni F."/>
            <person name="Magnuson J."/>
            <person name="Mondo S."/>
            <person name="Nolan M."/>
            <person name="Ohm R."/>
            <person name="Pangilinan J."/>
            <person name="Park H.-J."/>
            <person name="Ramirez L."/>
            <person name="Alfaro M."/>
            <person name="Sun H."/>
            <person name="Tritt A."/>
            <person name="Yoshinaga Y."/>
            <person name="Zwiers L.-H."/>
            <person name="Turgeon B."/>
            <person name="Goodwin S."/>
            <person name="Spatafora J."/>
            <person name="Crous P."/>
            <person name="Grigoriev I."/>
        </authorList>
    </citation>
    <scope>NUCLEOTIDE SEQUENCE</scope>
    <source>
        <strain evidence="2">CBS 121167</strain>
    </source>
</reference>
<accession>A0A6A6BRS3</accession>
<keyword evidence="1" id="KW-1133">Transmembrane helix</keyword>
<keyword evidence="3" id="KW-1185">Reference proteome</keyword>
<gene>
    <name evidence="2" type="ORF">K452DRAFT_104378</name>
</gene>
<feature type="transmembrane region" description="Helical" evidence="1">
    <location>
        <begin position="53"/>
        <end position="71"/>
    </location>
</feature>
<dbReference type="Proteomes" id="UP000799438">
    <property type="component" value="Unassembled WGS sequence"/>
</dbReference>
<organism evidence="2 3">
    <name type="scientific">Aplosporella prunicola CBS 121167</name>
    <dbReference type="NCBI Taxonomy" id="1176127"/>
    <lineage>
        <taxon>Eukaryota</taxon>
        <taxon>Fungi</taxon>
        <taxon>Dikarya</taxon>
        <taxon>Ascomycota</taxon>
        <taxon>Pezizomycotina</taxon>
        <taxon>Dothideomycetes</taxon>
        <taxon>Dothideomycetes incertae sedis</taxon>
        <taxon>Botryosphaeriales</taxon>
        <taxon>Aplosporellaceae</taxon>
        <taxon>Aplosporella</taxon>
    </lineage>
</organism>